<accession>A0ABT3ZKM6</accession>
<dbReference type="PANTHER" id="PTHR44591:SF3">
    <property type="entry name" value="RESPONSE REGULATORY DOMAIN-CONTAINING PROTEIN"/>
    <property type="match status" value="1"/>
</dbReference>
<evidence type="ECO:0000313" key="5">
    <source>
        <dbReference type="Proteomes" id="UP001082899"/>
    </source>
</evidence>
<comment type="caution">
    <text evidence="4">The sequence shown here is derived from an EMBL/GenBank/DDBJ whole genome shotgun (WGS) entry which is preliminary data.</text>
</comment>
<feature type="domain" description="Response regulatory" evidence="3">
    <location>
        <begin position="20"/>
        <end position="136"/>
    </location>
</feature>
<name>A0ABT3ZKM6_9BURK</name>
<dbReference type="SMART" id="SM00448">
    <property type="entry name" value="REC"/>
    <property type="match status" value="1"/>
</dbReference>
<gene>
    <name evidence="4" type="ORF">OVY01_07545</name>
</gene>
<evidence type="ECO:0000256" key="2">
    <source>
        <dbReference type="PROSITE-ProRule" id="PRU00169"/>
    </source>
</evidence>
<keyword evidence="5" id="KW-1185">Reference proteome</keyword>
<reference evidence="4" key="1">
    <citation type="submission" date="2022-11" db="EMBL/GenBank/DDBJ databases">
        <title>Robbsia betulipollinis sp. nov., isolated from pollen of birch (Betula pendula).</title>
        <authorList>
            <person name="Shi H."/>
            <person name="Ambika Manirajan B."/>
            <person name="Ratering S."/>
            <person name="Geissler-Plaum R."/>
            <person name="Schnell S."/>
        </authorList>
    </citation>
    <scope>NUCLEOTIDE SEQUENCE</scope>
    <source>
        <strain evidence="4">Bb-Pol-6</strain>
    </source>
</reference>
<proteinExistence type="predicted"/>
<dbReference type="SUPFAM" id="SSF52172">
    <property type="entry name" value="CheY-like"/>
    <property type="match status" value="1"/>
</dbReference>
<dbReference type="Pfam" id="PF00072">
    <property type="entry name" value="Response_reg"/>
    <property type="match status" value="1"/>
</dbReference>
<evidence type="ECO:0000256" key="1">
    <source>
        <dbReference type="ARBA" id="ARBA00022553"/>
    </source>
</evidence>
<dbReference type="PANTHER" id="PTHR44591">
    <property type="entry name" value="STRESS RESPONSE REGULATOR PROTEIN 1"/>
    <property type="match status" value="1"/>
</dbReference>
<protein>
    <submittedName>
        <fullName evidence="4">Response regulator</fullName>
    </submittedName>
</protein>
<dbReference type="InterPro" id="IPR011006">
    <property type="entry name" value="CheY-like_superfamily"/>
</dbReference>
<organism evidence="4 5">
    <name type="scientific">Robbsia betulipollinis</name>
    <dbReference type="NCBI Taxonomy" id="2981849"/>
    <lineage>
        <taxon>Bacteria</taxon>
        <taxon>Pseudomonadati</taxon>
        <taxon>Pseudomonadota</taxon>
        <taxon>Betaproteobacteria</taxon>
        <taxon>Burkholderiales</taxon>
        <taxon>Burkholderiaceae</taxon>
        <taxon>Robbsia</taxon>
    </lineage>
</organism>
<dbReference type="InterPro" id="IPR050595">
    <property type="entry name" value="Bact_response_regulator"/>
</dbReference>
<evidence type="ECO:0000313" key="4">
    <source>
        <dbReference type="EMBL" id="MCY0387088.1"/>
    </source>
</evidence>
<dbReference type="Gene3D" id="3.40.50.2300">
    <property type="match status" value="1"/>
</dbReference>
<keyword evidence="1 2" id="KW-0597">Phosphoprotein</keyword>
<dbReference type="Proteomes" id="UP001082899">
    <property type="component" value="Unassembled WGS sequence"/>
</dbReference>
<dbReference type="EMBL" id="JAPMXC010000001">
    <property type="protein sequence ID" value="MCY0387088.1"/>
    <property type="molecule type" value="Genomic_DNA"/>
</dbReference>
<feature type="modified residue" description="4-aspartylphosphate" evidence="2">
    <location>
        <position position="69"/>
    </location>
</feature>
<sequence>MPVCRSWSDRQVPNLEATTRVLVVDDYAPAAEALATALGYEGFDTRFALSGVDALGTIGIWVPHVIVLDINMPEHDGFETASVMRRLTATRHLGIIAFTALSDVEIETRAHLCGFDGYCQKGSPLQQLIGLIDGMVV</sequence>
<evidence type="ECO:0000259" key="3">
    <source>
        <dbReference type="PROSITE" id="PS50110"/>
    </source>
</evidence>
<dbReference type="InterPro" id="IPR001789">
    <property type="entry name" value="Sig_transdc_resp-reg_receiver"/>
</dbReference>
<dbReference type="PROSITE" id="PS50110">
    <property type="entry name" value="RESPONSE_REGULATORY"/>
    <property type="match status" value="1"/>
</dbReference>